<gene>
    <name evidence="2" type="ORF">MSPICULIGERA_LOCUS9587</name>
</gene>
<organism evidence="2 3">
    <name type="scientific">Mesorhabditis spiculigera</name>
    <dbReference type="NCBI Taxonomy" id="96644"/>
    <lineage>
        <taxon>Eukaryota</taxon>
        <taxon>Metazoa</taxon>
        <taxon>Ecdysozoa</taxon>
        <taxon>Nematoda</taxon>
        <taxon>Chromadorea</taxon>
        <taxon>Rhabditida</taxon>
        <taxon>Rhabditina</taxon>
        <taxon>Rhabditomorpha</taxon>
        <taxon>Rhabditoidea</taxon>
        <taxon>Rhabditidae</taxon>
        <taxon>Mesorhabditinae</taxon>
        <taxon>Mesorhabditis</taxon>
    </lineage>
</organism>
<reference evidence="2" key="1">
    <citation type="submission" date="2023-06" db="EMBL/GenBank/DDBJ databases">
        <authorList>
            <person name="Delattre M."/>
        </authorList>
    </citation>
    <scope>NUCLEOTIDE SEQUENCE</scope>
    <source>
        <strain evidence="2">AF72</strain>
    </source>
</reference>
<name>A0AA36G074_9BILA</name>
<feature type="non-terminal residue" evidence="2">
    <location>
        <position position="196"/>
    </location>
</feature>
<comment type="caution">
    <text evidence="2">The sequence shown here is derived from an EMBL/GenBank/DDBJ whole genome shotgun (WGS) entry which is preliminary data.</text>
</comment>
<accession>A0AA36G074</accession>
<keyword evidence="3" id="KW-1185">Reference proteome</keyword>
<evidence type="ECO:0000256" key="1">
    <source>
        <dbReference type="SAM" id="SignalP"/>
    </source>
</evidence>
<evidence type="ECO:0000313" key="2">
    <source>
        <dbReference type="EMBL" id="CAJ0571164.1"/>
    </source>
</evidence>
<dbReference type="AlphaFoldDB" id="A0AA36G074"/>
<protein>
    <submittedName>
        <fullName evidence="2">Uncharacterized protein</fullName>
    </submittedName>
</protein>
<dbReference type="EMBL" id="CATQJA010002543">
    <property type="protein sequence ID" value="CAJ0571164.1"/>
    <property type="molecule type" value="Genomic_DNA"/>
</dbReference>
<sequence length="196" mass="22443">MLRILFLACFACLSLATGHDYLAKVEEWLKKNPELAKTTNISEAQFADFLEHTLAGWRFPWIGQNDTKSNQKYLDALDWPLIESHDPIEFERLFAGDMPKFFIPKTALTEPVLKFLKLVNGTLLPHKKSELFGISCKYHVLGFVCEIAIFPLPWPPSFLNFLGYIPDPLLEILWYPLGLLGSLFSHIPLPHIHPIL</sequence>
<evidence type="ECO:0000313" key="3">
    <source>
        <dbReference type="Proteomes" id="UP001177023"/>
    </source>
</evidence>
<keyword evidence="1" id="KW-0732">Signal</keyword>
<feature type="signal peptide" evidence="1">
    <location>
        <begin position="1"/>
        <end position="16"/>
    </location>
</feature>
<feature type="chain" id="PRO_5041394072" evidence="1">
    <location>
        <begin position="17"/>
        <end position="196"/>
    </location>
</feature>
<dbReference type="Proteomes" id="UP001177023">
    <property type="component" value="Unassembled WGS sequence"/>
</dbReference>
<proteinExistence type="predicted"/>